<reference evidence="2 3" key="1">
    <citation type="submission" date="2024-06" db="EMBL/GenBank/DDBJ databases">
        <title>Genomic Encyclopedia of Type Strains, Phase IV (KMG-IV): sequencing the most valuable type-strain genomes for metagenomic binning, comparative biology and taxonomic classification.</title>
        <authorList>
            <person name="Goeker M."/>
        </authorList>
    </citation>
    <scope>NUCLEOTIDE SEQUENCE [LARGE SCALE GENOMIC DNA]</scope>
    <source>
        <strain evidence="2 3">DSM 29126</strain>
    </source>
</reference>
<organism evidence="2 3">
    <name type="scientific">Streptococcus parasuis</name>
    <dbReference type="NCBI Taxonomy" id="1501662"/>
    <lineage>
        <taxon>Bacteria</taxon>
        <taxon>Bacillati</taxon>
        <taxon>Bacillota</taxon>
        <taxon>Bacilli</taxon>
        <taxon>Lactobacillales</taxon>
        <taxon>Streptococcaceae</taxon>
        <taxon>Streptococcus</taxon>
    </lineage>
</organism>
<proteinExistence type="predicted"/>
<dbReference type="EMBL" id="JBEPLX010000016">
    <property type="protein sequence ID" value="MET3534337.1"/>
    <property type="molecule type" value="Genomic_DNA"/>
</dbReference>
<comment type="caution">
    <text evidence="2">The sequence shown here is derived from an EMBL/GenBank/DDBJ whole genome shotgun (WGS) entry which is preliminary data.</text>
</comment>
<evidence type="ECO:0000256" key="1">
    <source>
        <dbReference type="SAM" id="Phobius"/>
    </source>
</evidence>
<protein>
    <submittedName>
        <fullName evidence="2">Small-conductance mechanosensitive channel</fullName>
    </submittedName>
</protein>
<keyword evidence="1" id="KW-0812">Transmembrane</keyword>
<keyword evidence="3" id="KW-1185">Reference proteome</keyword>
<feature type="transmembrane region" description="Helical" evidence="1">
    <location>
        <begin position="68"/>
        <end position="90"/>
    </location>
</feature>
<name>A0ABV2EUZ8_9STRE</name>
<feature type="transmembrane region" description="Helical" evidence="1">
    <location>
        <begin position="41"/>
        <end position="62"/>
    </location>
</feature>
<dbReference type="Proteomes" id="UP001549134">
    <property type="component" value="Unassembled WGS sequence"/>
</dbReference>
<dbReference type="Pfam" id="PF11674">
    <property type="entry name" value="DUF3270"/>
    <property type="match status" value="1"/>
</dbReference>
<evidence type="ECO:0000313" key="3">
    <source>
        <dbReference type="Proteomes" id="UP001549134"/>
    </source>
</evidence>
<keyword evidence="1" id="KW-1133">Transmembrane helix</keyword>
<keyword evidence="1" id="KW-0472">Membrane</keyword>
<evidence type="ECO:0000313" key="2">
    <source>
        <dbReference type="EMBL" id="MET3534337.1"/>
    </source>
</evidence>
<dbReference type="InterPro" id="IPR021688">
    <property type="entry name" value="DUF3270"/>
</dbReference>
<accession>A0ABV2EUZ8</accession>
<gene>
    <name evidence="2" type="ORF">ABID50_001497</name>
</gene>
<sequence length="105" mass="12444">MAQRHYQSHEYQYEEYIPKEKQATYQTYQARNTKNYRVKELVFFVNIVLFSLLTVISSYIYLSLGMPVFVALTLASVTGFIGLRLIQIGLKKKFRPKQTRKQNKK</sequence>
<dbReference type="GeneID" id="78826657"/>
<dbReference type="RefSeq" id="WP_172040910.1">
    <property type="nucleotide sequence ID" value="NZ_AP024276.1"/>
</dbReference>